<name>A0A6G1EM32_9ORYZ</name>
<evidence type="ECO:0000313" key="3">
    <source>
        <dbReference type="Proteomes" id="UP000479710"/>
    </source>
</evidence>
<proteinExistence type="predicted"/>
<keyword evidence="3" id="KW-1185">Reference proteome</keyword>
<dbReference type="EMBL" id="SPHZ02000003">
    <property type="protein sequence ID" value="KAF0925323.1"/>
    <property type="molecule type" value="Genomic_DNA"/>
</dbReference>
<gene>
    <name evidence="2" type="ORF">E2562_016016</name>
</gene>
<feature type="compositionally biased region" description="Polar residues" evidence="1">
    <location>
        <begin position="1"/>
        <end position="12"/>
    </location>
</feature>
<sequence>MASGASSCSTPTPRFLSFGSVPPHRLLASSGYREKRKLPMPTTTRPNVRRCVFSVTQREG</sequence>
<evidence type="ECO:0000256" key="1">
    <source>
        <dbReference type="SAM" id="MobiDB-lite"/>
    </source>
</evidence>
<comment type="caution">
    <text evidence="2">The sequence shown here is derived from an EMBL/GenBank/DDBJ whole genome shotgun (WGS) entry which is preliminary data.</text>
</comment>
<dbReference type="Proteomes" id="UP000479710">
    <property type="component" value="Unassembled WGS sequence"/>
</dbReference>
<evidence type="ECO:0000313" key="2">
    <source>
        <dbReference type="EMBL" id="KAF0925323.1"/>
    </source>
</evidence>
<feature type="region of interest" description="Disordered" evidence="1">
    <location>
        <begin position="1"/>
        <end position="23"/>
    </location>
</feature>
<reference evidence="2 3" key="1">
    <citation type="submission" date="2019-11" db="EMBL/GenBank/DDBJ databases">
        <title>Whole genome sequence of Oryza granulata.</title>
        <authorList>
            <person name="Li W."/>
        </authorList>
    </citation>
    <scope>NUCLEOTIDE SEQUENCE [LARGE SCALE GENOMIC DNA]</scope>
    <source>
        <strain evidence="3">cv. Menghai</strain>
        <tissue evidence="2">Leaf</tissue>
    </source>
</reference>
<dbReference type="AlphaFoldDB" id="A0A6G1EM32"/>
<organism evidence="2 3">
    <name type="scientific">Oryza meyeriana var. granulata</name>
    <dbReference type="NCBI Taxonomy" id="110450"/>
    <lineage>
        <taxon>Eukaryota</taxon>
        <taxon>Viridiplantae</taxon>
        <taxon>Streptophyta</taxon>
        <taxon>Embryophyta</taxon>
        <taxon>Tracheophyta</taxon>
        <taxon>Spermatophyta</taxon>
        <taxon>Magnoliopsida</taxon>
        <taxon>Liliopsida</taxon>
        <taxon>Poales</taxon>
        <taxon>Poaceae</taxon>
        <taxon>BOP clade</taxon>
        <taxon>Oryzoideae</taxon>
        <taxon>Oryzeae</taxon>
        <taxon>Oryzinae</taxon>
        <taxon>Oryza</taxon>
        <taxon>Oryza meyeriana</taxon>
    </lineage>
</organism>
<accession>A0A6G1EM32</accession>
<protein>
    <submittedName>
        <fullName evidence="2">Uncharacterized protein</fullName>
    </submittedName>
</protein>